<organism evidence="1 2">
    <name type="scientific">Vespula pensylvanica</name>
    <name type="common">Western yellow jacket</name>
    <name type="synonym">Wasp</name>
    <dbReference type="NCBI Taxonomy" id="30213"/>
    <lineage>
        <taxon>Eukaryota</taxon>
        <taxon>Metazoa</taxon>
        <taxon>Ecdysozoa</taxon>
        <taxon>Arthropoda</taxon>
        <taxon>Hexapoda</taxon>
        <taxon>Insecta</taxon>
        <taxon>Pterygota</taxon>
        <taxon>Neoptera</taxon>
        <taxon>Endopterygota</taxon>
        <taxon>Hymenoptera</taxon>
        <taxon>Apocrita</taxon>
        <taxon>Aculeata</taxon>
        <taxon>Vespoidea</taxon>
        <taxon>Vespidae</taxon>
        <taxon>Vespinae</taxon>
        <taxon>Vespula</taxon>
    </lineage>
</organism>
<dbReference type="EMBL" id="JACSDY010000013">
    <property type="protein sequence ID" value="KAF7410924.1"/>
    <property type="molecule type" value="Genomic_DNA"/>
</dbReference>
<accession>A0A834KTD8</accession>
<protein>
    <submittedName>
        <fullName evidence="1">Uncharacterized protein</fullName>
    </submittedName>
</protein>
<name>A0A834KTD8_VESPE</name>
<evidence type="ECO:0000313" key="2">
    <source>
        <dbReference type="Proteomes" id="UP000600918"/>
    </source>
</evidence>
<evidence type="ECO:0000313" key="1">
    <source>
        <dbReference type="EMBL" id="KAF7410924.1"/>
    </source>
</evidence>
<reference evidence="1" key="1">
    <citation type="journal article" date="2020" name="G3 (Bethesda)">
        <title>High-Quality Assemblies for Three Invasive Social Wasps from the &lt;i&gt;Vespula&lt;/i&gt; Genus.</title>
        <authorList>
            <person name="Harrop T.W.R."/>
            <person name="Guhlin J."/>
            <person name="McLaughlin G.M."/>
            <person name="Permina E."/>
            <person name="Stockwell P."/>
            <person name="Gilligan J."/>
            <person name="Le Lec M.F."/>
            <person name="Gruber M.A.M."/>
            <person name="Quinn O."/>
            <person name="Lovegrove M."/>
            <person name="Duncan E.J."/>
            <person name="Remnant E.J."/>
            <person name="Van Eeckhoven J."/>
            <person name="Graham B."/>
            <person name="Knapp R.A."/>
            <person name="Langford K.W."/>
            <person name="Kronenberg Z."/>
            <person name="Press M.O."/>
            <person name="Eacker S.M."/>
            <person name="Wilson-Rankin E.E."/>
            <person name="Purcell J."/>
            <person name="Lester P.J."/>
            <person name="Dearden P.K."/>
        </authorList>
    </citation>
    <scope>NUCLEOTIDE SEQUENCE</scope>
    <source>
        <strain evidence="1">Volc-1</strain>
    </source>
</reference>
<comment type="caution">
    <text evidence="1">The sequence shown here is derived from an EMBL/GenBank/DDBJ whole genome shotgun (WGS) entry which is preliminary data.</text>
</comment>
<dbReference type="Proteomes" id="UP000600918">
    <property type="component" value="Unassembled WGS sequence"/>
</dbReference>
<dbReference type="AlphaFoldDB" id="A0A834KTD8"/>
<gene>
    <name evidence="1" type="ORF">H0235_013531</name>
</gene>
<proteinExistence type="predicted"/>
<sequence length="154" mass="17938">MQYFRPTLRSRYVLNTGPIYIHIDVYERGIKRERVAIREARQNRDFEIVIILPAYRGKVMVVSRRKILLTNTMTSYGSSSQTVLHFSNYSRGAAVKRGVEIVIADYNCKVEGGDWREKEVRKKGRWTPCITECIDTTIERQILSFGKGFEKLMP</sequence>
<keyword evidence="2" id="KW-1185">Reference proteome</keyword>